<feature type="short sequence motif" description="Q motif" evidence="6">
    <location>
        <begin position="2"/>
        <end position="30"/>
    </location>
</feature>
<feature type="domain" description="Helicase C-terminal" evidence="9">
    <location>
        <begin position="230"/>
        <end position="375"/>
    </location>
</feature>
<gene>
    <name evidence="11" type="ORF">ERX46_16080</name>
</gene>
<accession>A0A4Q4KFW1</accession>
<dbReference type="PROSITE" id="PS00039">
    <property type="entry name" value="DEAD_ATP_HELICASE"/>
    <property type="match status" value="1"/>
</dbReference>
<dbReference type="InterPro" id="IPR014001">
    <property type="entry name" value="Helicase_ATP-bd"/>
</dbReference>
<dbReference type="EMBL" id="SETE01000008">
    <property type="protein sequence ID" value="RYM31427.1"/>
    <property type="molecule type" value="Genomic_DNA"/>
</dbReference>
<dbReference type="SUPFAM" id="SSF52540">
    <property type="entry name" value="P-loop containing nucleoside triphosphate hydrolases"/>
    <property type="match status" value="1"/>
</dbReference>
<keyword evidence="12" id="KW-1185">Reference proteome</keyword>
<dbReference type="Gene3D" id="3.40.50.300">
    <property type="entry name" value="P-loop containing nucleotide triphosphate hydrolases"/>
    <property type="match status" value="2"/>
</dbReference>
<dbReference type="InterPro" id="IPR027417">
    <property type="entry name" value="P-loop_NTPase"/>
</dbReference>
<evidence type="ECO:0000256" key="6">
    <source>
        <dbReference type="PROSITE-ProRule" id="PRU00552"/>
    </source>
</evidence>
<name>A0A4Q4KFW1_9FLAO</name>
<dbReference type="GO" id="GO:0016787">
    <property type="term" value="F:hydrolase activity"/>
    <property type="evidence" value="ECO:0007669"/>
    <property type="project" value="UniProtKB-KW"/>
</dbReference>
<evidence type="ECO:0000256" key="7">
    <source>
        <dbReference type="RuleBase" id="RU000492"/>
    </source>
</evidence>
<dbReference type="GO" id="GO:0005829">
    <property type="term" value="C:cytosol"/>
    <property type="evidence" value="ECO:0007669"/>
    <property type="project" value="TreeGrafter"/>
</dbReference>
<dbReference type="RefSeq" id="WP_130094891.1">
    <property type="nucleotide sequence ID" value="NZ_SETE01000008.1"/>
</dbReference>
<evidence type="ECO:0000256" key="1">
    <source>
        <dbReference type="ARBA" id="ARBA00022741"/>
    </source>
</evidence>
<dbReference type="InterPro" id="IPR001650">
    <property type="entry name" value="Helicase_C-like"/>
</dbReference>
<dbReference type="CDD" id="cd00268">
    <property type="entry name" value="DEADc"/>
    <property type="match status" value="1"/>
</dbReference>
<evidence type="ECO:0000256" key="5">
    <source>
        <dbReference type="ARBA" id="ARBA00038437"/>
    </source>
</evidence>
<keyword evidence="1 7" id="KW-0547">Nucleotide-binding</keyword>
<dbReference type="GO" id="GO:0003724">
    <property type="term" value="F:RNA helicase activity"/>
    <property type="evidence" value="ECO:0007669"/>
    <property type="project" value="InterPro"/>
</dbReference>
<reference evidence="11 12" key="1">
    <citation type="submission" date="2019-02" db="EMBL/GenBank/DDBJ databases">
        <title>Genome sequence of the sea-ice species Brumimicrobium glaciale.</title>
        <authorList>
            <person name="Bowman J.P."/>
        </authorList>
    </citation>
    <scope>NUCLEOTIDE SEQUENCE [LARGE SCALE GENOMIC DNA]</scope>
    <source>
        <strain evidence="11 12">IC156</strain>
    </source>
</reference>
<organism evidence="11 12">
    <name type="scientific">Brumimicrobium glaciale</name>
    <dbReference type="NCBI Taxonomy" id="200475"/>
    <lineage>
        <taxon>Bacteria</taxon>
        <taxon>Pseudomonadati</taxon>
        <taxon>Bacteroidota</taxon>
        <taxon>Flavobacteriia</taxon>
        <taxon>Flavobacteriales</taxon>
        <taxon>Crocinitomicaceae</taxon>
        <taxon>Brumimicrobium</taxon>
    </lineage>
</organism>
<dbReference type="Pfam" id="PF00270">
    <property type="entry name" value="DEAD"/>
    <property type="match status" value="1"/>
</dbReference>
<dbReference type="Pfam" id="PF00271">
    <property type="entry name" value="Helicase_C"/>
    <property type="match status" value="1"/>
</dbReference>
<keyword evidence="3 7" id="KW-0347">Helicase</keyword>
<dbReference type="PANTHER" id="PTHR47959:SF13">
    <property type="entry name" value="ATP-DEPENDENT RNA HELICASE RHLE"/>
    <property type="match status" value="1"/>
</dbReference>
<dbReference type="SMART" id="SM00490">
    <property type="entry name" value="HELICc"/>
    <property type="match status" value="1"/>
</dbReference>
<dbReference type="PROSITE" id="PS51195">
    <property type="entry name" value="Q_MOTIF"/>
    <property type="match status" value="1"/>
</dbReference>
<comment type="caution">
    <text evidence="11">The sequence shown here is derived from an EMBL/GenBank/DDBJ whole genome shotgun (WGS) entry which is preliminary data.</text>
</comment>
<dbReference type="InterPro" id="IPR011545">
    <property type="entry name" value="DEAD/DEAH_box_helicase_dom"/>
</dbReference>
<evidence type="ECO:0000259" key="10">
    <source>
        <dbReference type="PROSITE" id="PS51195"/>
    </source>
</evidence>
<dbReference type="InterPro" id="IPR000629">
    <property type="entry name" value="RNA-helicase_DEAD-box_CS"/>
</dbReference>
<dbReference type="AlphaFoldDB" id="A0A4Q4KFW1"/>
<dbReference type="CDD" id="cd18787">
    <property type="entry name" value="SF2_C_DEAD"/>
    <property type="match status" value="1"/>
</dbReference>
<sequence length="375" mass="42050">MKNFEELGISANLAKGIAELNIVKPSDIQNRVIPILLGDKTHMVAQAQTGTGKTAAFGLPLLMKVDSNINDVQGLILCPTRELAQQVAKQLFKFIKYADKVFIESVYGGEHIERQVSNLQRTTHIIVATPGRLIDLVNRKAVDLSKVKTVILDEADEMLSMGFQKELDEILSFLPSVENKWLFSATIPHGIQQIISKHLKKDADRVEVKKADVVNKNISHQYLVCDESEKLEALLLFLQSQHKNRGVVFCKTKAATQKLAKQLIAKNISTDAIHGDLLQKERDKVMRAFKNESLRILVATDVSARGIDVEGLTFVAHYQLPESDEYYTHRSGRTARAGKEGVSMCFVNNAEAKTLKEYERKLGIKFSKVKQVRQK</sequence>
<evidence type="ECO:0000259" key="9">
    <source>
        <dbReference type="PROSITE" id="PS51194"/>
    </source>
</evidence>
<evidence type="ECO:0000256" key="4">
    <source>
        <dbReference type="ARBA" id="ARBA00022840"/>
    </source>
</evidence>
<dbReference type="InterPro" id="IPR050079">
    <property type="entry name" value="DEAD_box_RNA_helicase"/>
</dbReference>
<evidence type="ECO:0000259" key="8">
    <source>
        <dbReference type="PROSITE" id="PS51192"/>
    </source>
</evidence>
<dbReference type="GO" id="GO:0005524">
    <property type="term" value="F:ATP binding"/>
    <property type="evidence" value="ECO:0007669"/>
    <property type="project" value="UniProtKB-KW"/>
</dbReference>
<protein>
    <submittedName>
        <fullName evidence="11">DEAD/DEAH box helicase</fullName>
    </submittedName>
</protein>
<keyword evidence="4 7" id="KW-0067">ATP-binding</keyword>
<dbReference type="GO" id="GO:0003676">
    <property type="term" value="F:nucleic acid binding"/>
    <property type="evidence" value="ECO:0007669"/>
    <property type="project" value="InterPro"/>
</dbReference>
<feature type="domain" description="DEAD-box RNA helicase Q" evidence="10">
    <location>
        <begin position="2"/>
        <end position="30"/>
    </location>
</feature>
<evidence type="ECO:0000313" key="11">
    <source>
        <dbReference type="EMBL" id="RYM31427.1"/>
    </source>
</evidence>
<comment type="similarity">
    <text evidence="5 7">Belongs to the DEAD box helicase family.</text>
</comment>
<dbReference type="OrthoDB" id="9785240at2"/>
<dbReference type="PROSITE" id="PS51192">
    <property type="entry name" value="HELICASE_ATP_BIND_1"/>
    <property type="match status" value="1"/>
</dbReference>
<proteinExistence type="inferred from homology"/>
<dbReference type="SMART" id="SM00487">
    <property type="entry name" value="DEXDc"/>
    <property type="match status" value="1"/>
</dbReference>
<evidence type="ECO:0000256" key="2">
    <source>
        <dbReference type="ARBA" id="ARBA00022801"/>
    </source>
</evidence>
<dbReference type="InterPro" id="IPR014014">
    <property type="entry name" value="RNA_helicase_DEAD_Q_motif"/>
</dbReference>
<keyword evidence="2 7" id="KW-0378">Hydrolase</keyword>
<evidence type="ECO:0000256" key="3">
    <source>
        <dbReference type="ARBA" id="ARBA00022806"/>
    </source>
</evidence>
<dbReference type="PROSITE" id="PS51194">
    <property type="entry name" value="HELICASE_CTER"/>
    <property type="match status" value="1"/>
</dbReference>
<feature type="domain" description="Helicase ATP-binding" evidence="8">
    <location>
        <begin position="34"/>
        <end position="205"/>
    </location>
</feature>
<dbReference type="Proteomes" id="UP000293952">
    <property type="component" value="Unassembled WGS sequence"/>
</dbReference>
<dbReference type="InterPro" id="IPR044742">
    <property type="entry name" value="DEAD/DEAH_RhlB"/>
</dbReference>
<evidence type="ECO:0000313" key="12">
    <source>
        <dbReference type="Proteomes" id="UP000293952"/>
    </source>
</evidence>
<dbReference type="PANTHER" id="PTHR47959">
    <property type="entry name" value="ATP-DEPENDENT RNA HELICASE RHLE-RELATED"/>
    <property type="match status" value="1"/>
</dbReference>